<feature type="region of interest" description="Disordered" evidence="6">
    <location>
        <begin position="61"/>
        <end position="87"/>
    </location>
</feature>
<reference evidence="8 9" key="1">
    <citation type="journal article" date="2021" name="Commun. Biol.">
        <title>The genome of Shorea leprosula (Dipterocarpaceae) highlights the ecological relevance of drought in aseasonal tropical rainforests.</title>
        <authorList>
            <person name="Ng K.K.S."/>
            <person name="Kobayashi M.J."/>
            <person name="Fawcett J.A."/>
            <person name="Hatakeyama M."/>
            <person name="Paape T."/>
            <person name="Ng C.H."/>
            <person name="Ang C.C."/>
            <person name="Tnah L.H."/>
            <person name="Lee C.T."/>
            <person name="Nishiyama T."/>
            <person name="Sese J."/>
            <person name="O'Brien M.J."/>
            <person name="Copetti D."/>
            <person name="Mohd Noor M.I."/>
            <person name="Ong R.C."/>
            <person name="Putra M."/>
            <person name="Sireger I.Z."/>
            <person name="Indrioko S."/>
            <person name="Kosugi Y."/>
            <person name="Izuno A."/>
            <person name="Isagi Y."/>
            <person name="Lee S.L."/>
            <person name="Shimizu K.K."/>
        </authorList>
    </citation>
    <scope>NUCLEOTIDE SEQUENCE [LARGE SCALE GENOMIC DNA]</scope>
    <source>
        <strain evidence="8">214</strain>
    </source>
</reference>
<keyword evidence="2" id="KW-0805">Transcription regulation</keyword>
<dbReference type="Gene3D" id="2.20.25.80">
    <property type="entry name" value="WRKY domain"/>
    <property type="match status" value="1"/>
</dbReference>
<sequence length="292" mass="32602">MESPNLSGYRRKAVEELLQGRKSAKELKDLLRQTPGTGDLVLVEKILSSFANSIAMLSSNQPDEVSQNLRIKSEDSGDSIKSSRRKDGRGCYKRRRCVDSWVKEITSLIDDGHSWRKYGQKDILKAKHPRSYYRCTHKFDQSCPATKQVQQIEDNPPKYRIVYYGHHTCMNLLNASQLLLDSASTHTDSSFLLNFETGTATAAATPAGVKTQSPFSSFSSVKQEYKDNIPTELITDQHHQSSSTTTKSDYLLSPEITSGGIMMLSSPESEPPLDVFSGVIDSFLFDDVFASL</sequence>
<dbReference type="SMART" id="SM00774">
    <property type="entry name" value="WRKY"/>
    <property type="match status" value="1"/>
</dbReference>
<evidence type="ECO:0000313" key="9">
    <source>
        <dbReference type="Proteomes" id="UP001054252"/>
    </source>
</evidence>
<dbReference type="InterPro" id="IPR044810">
    <property type="entry name" value="WRKY_plant"/>
</dbReference>
<evidence type="ECO:0000256" key="6">
    <source>
        <dbReference type="SAM" id="MobiDB-lite"/>
    </source>
</evidence>
<keyword evidence="4" id="KW-0804">Transcription</keyword>
<comment type="caution">
    <text evidence="8">The sequence shown here is derived from an EMBL/GenBank/DDBJ whole genome shotgun (WGS) entry which is preliminary data.</text>
</comment>
<dbReference type="InterPro" id="IPR036576">
    <property type="entry name" value="WRKY_dom_sf"/>
</dbReference>
<gene>
    <name evidence="8" type="ORF">SLEP1_g15381</name>
</gene>
<proteinExistence type="predicted"/>
<keyword evidence="9" id="KW-1185">Reference proteome</keyword>
<dbReference type="InterPro" id="IPR003657">
    <property type="entry name" value="WRKY_dom"/>
</dbReference>
<evidence type="ECO:0000259" key="7">
    <source>
        <dbReference type="PROSITE" id="PS50811"/>
    </source>
</evidence>
<dbReference type="GO" id="GO:0043565">
    <property type="term" value="F:sequence-specific DNA binding"/>
    <property type="evidence" value="ECO:0007669"/>
    <property type="project" value="InterPro"/>
</dbReference>
<protein>
    <recommendedName>
        <fullName evidence="7">WRKY domain-containing protein</fullName>
    </recommendedName>
</protein>
<dbReference type="Proteomes" id="UP001054252">
    <property type="component" value="Unassembled WGS sequence"/>
</dbReference>
<keyword evidence="5" id="KW-0539">Nucleus</keyword>
<dbReference type="GO" id="GO:0003700">
    <property type="term" value="F:DNA-binding transcription factor activity"/>
    <property type="evidence" value="ECO:0007669"/>
    <property type="project" value="InterPro"/>
</dbReference>
<accession>A0AAV5IWL5</accession>
<evidence type="ECO:0000256" key="5">
    <source>
        <dbReference type="ARBA" id="ARBA00023242"/>
    </source>
</evidence>
<dbReference type="EMBL" id="BPVZ01000019">
    <property type="protein sequence ID" value="GKV03016.1"/>
    <property type="molecule type" value="Genomic_DNA"/>
</dbReference>
<feature type="domain" description="WRKY" evidence="7">
    <location>
        <begin position="104"/>
        <end position="167"/>
    </location>
</feature>
<comment type="subcellular location">
    <subcellularLocation>
        <location evidence="1">Nucleus</location>
    </subcellularLocation>
</comment>
<dbReference type="Pfam" id="PF03106">
    <property type="entry name" value="WRKY"/>
    <property type="match status" value="1"/>
</dbReference>
<dbReference type="PROSITE" id="PS50811">
    <property type="entry name" value="WRKY"/>
    <property type="match status" value="1"/>
</dbReference>
<evidence type="ECO:0000256" key="3">
    <source>
        <dbReference type="ARBA" id="ARBA00023125"/>
    </source>
</evidence>
<dbReference type="PANTHER" id="PTHR31282">
    <property type="entry name" value="WRKY TRANSCRIPTION FACTOR 21-RELATED"/>
    <property type="match status" value="1"/>
</dbReference>
<organism evidence="8 9">
    <name type="scientific">Rubroshorea leprosula</name>
    <dbReference type="NCBI Taxonomy" id="152421"/>
    <lineage>
        <taxon>Eukaryota</taxon>
        <taxon>Viridiplantae</taxon>
        <taxon>Streptophyta</taxon>
        <taxon>Embryophyta</taxon>
        <taxon>Tracheophyta</taxon>
        <taxon>Spermatophyta</taxon>
        <taxon>Magnoliopsida</taxon>
        <taxon>eudicotyledons</taxon>
        <taxon>Gunneridae</taxon>
        <taxon>Pentapetalae</taxon>
        <taxon>rosids</taxon>
        <taxon>malvids</taxon>
        <taxon>Malvales</taxon>
        <taxon>Dipterocarpaceae</taxon>
        <taxon>Rubroshorea</taxon>
    </lineage>
</organism>
<dbReference type="GO" id="GO:0005634">
    <property type="term" value="C:nucleus"/>
    <property type="evidence" value="ECO:0007669"/>
    <property type="project" value="UniProtKB-SubCell"/>
</dbReference>
<dbReference type="SUPFAM" id="SSF118290">
    <property type="entry name" value="WRKY DNA-binding domain"/>
    <property type="match status" value="1"/>
</dbReference>
<keyword evidence="3" id="KW-0238">DNA-binding</keyword>
<name>A0AAV5IWL5_9ROSI</name>
<evidence type="ECO:0000256" key="1">
    <source>
        <dbReference type="ARBA" id="ARBA00004123"/>
    </source>
</evidence>
<evidence type="ECO:0000256" key="4">
    <source>
        <dbReference type="ARBA" id="ARBA00023163"/>
    </source>
</evidence>
<evidence type="ECO:0000256" key="2">
    <source>
        <dbReference type="ARBA" id="ARBA00023015"/>
    </source>
</evidence>
<dbReference type="AlphaFoldDB" id="A0AAV5IWL5"/>
<feature type="compositionally biased region" description="Polar residues" evidence="6">
    <location>
        <begin position="61"/>
        <end position="70"/>
    </location>
</feature>
<evidence type="ECO:0000313" key="8">
    <source>
        <dbReference type="EMBL" id="GKV03016.1"/>
    </source>
</evidence>